<name>A0A238XEL3_9ACTN</name>
<protein>
    <submittedName>
        <fullName evidence="2">Reactive intermediate/imine deaminase</fullName>
    </submittedName>
</protein>
<dbReference type="AlphaFoldDB" id="A0A238XEL3"/>
<evidence type="ECO:0000313" key="2">
    <source>
        <dbReference type="EMBL" id="SNR57112.1"/>
    </source>
</evidence>
<dbReference type="RefSeq" id="WP_089311881.1">
    <property type="nucleotide sequence ID" value="NZ_FZNP01000004.1"/>
</dbReference>
<dbReference type="InterPro" id="IPR006175">
    <property type="entry name" value="YjgF/YER057c/UK114"/>
</dbReference>
<dbReference type="InterPro" id="IPR035959">
    <property type="entry name" value="RutC-like_sf"/>
</dbReference>
<gene>
    <name evidence="2" type="ORF">SAMN06265355_104243</name>
</gene>
<reference evidence="3" key="1">
    <citation type="submission" date="2017-06" db="EMBL/GenBank/DDBJ databases">
        <authorList>
            <person name="Varghese N."/>
            <person name="Submissions S."/>
        </authorList>
    </citation>
    <scope>NUCLEOTIDE SEQUENCE [LARGE SCALE GENOMIC DNA]</scope>
    <source>
        <strain evidence="3">DSM 44485</strain>
    </source>
</reference>
<dbReference type="PANTHER" id="PTHR11803:SF58">
    <property type="entry name" value="PROTEIN HMF1-RELATED"/>
    <property type="match status" value="1"/>
</dbReference>
<dbReference type="CDD" id="cd00448">
    <property type="entry name" value="YjgF_YER057c_UK114_family"/>
    <property type="match status" value="1"/>
</dbReference>
<organism evidence="2 3">
    <name type="scientific">Actinomadura mexicana</name>
    <dbReference type="NCBI Taxonomy" id="134959"/>
    <lineage>
        <taxon>Bacteria</taxon>
        <taxon>Bacillati</taxon>
        <taxon>Actinomycetota</taxon>
        <taxon>Actinomycetes</taxon>
        <taxon>Streptosporangiales</taxon>
        <taxon>Thermomonosporaceae</taxon>
        <taxon>Actinomadura</taxon>
    </lineage>
</organism>
<dbReference type="Gene3D" id="3.30.1330.40">
    <property type="entry name" value="RutC-like"/>
    <property type="match status" value="1"/>
</dbReference>
<dbReference type="EMBL" id="FZNP01000004">
    <property type="protein sequence ID" value="SNR57112.1"/>
    <property type="molecule type" value="Genomic_DNA"/>
</dbReference>
<keyword evidence="3" id="KW-1185">Reference proteome</keyword>
<dbReference type="GO" id="GO:0005829">
    <property type="term" value="C:cytosol"/>
    <property type="evidence" value="ECO:0007669"/>
    <property type="project" value="TreeGrafter"/>
</dbReference>
<comment type="similarity">
    <text evidence="1">Belongs to the RutC family.</text>
</comment>
<dbReference type="OrthoDB" id="9815126at2"/>
<dbReference type="GO" id="GO:0019239">
    <property type="term" value="F:deaminase activity"/>
    <property type="evidence" value="ECO:0007669"/>
    <property type="project" value="TreeGrafter"/>
</dbReference>
<evidence type="ECO:0000313" key="3">
    <source>
        <dbReference type="Proteomes" id="UP000198420"/>
    </source>
</evidence>
<dbReference type="SUPFAM" id="SSF55298">
    <property type="entry name" value="YjgF-like"/>
    <property type="match status" value="1"/>
</dbReference>
<evidence type="ECO:0000256" key="1">
    <source>
        <dbReference type="ARBA" id="ARBA00010552"/>
    </source>
</evidence>
<sequence>MPKQEVRSVDLAVPNGHFAQAVSASSQGRLVFVSGMTARTRSGTVEGIGDITAQTHQVCRNIRAAMEAAGGTLDDIVRVDVYVRNMEDFAAIHAVRRQYFTGVPPASTLVEVSKFVNKDYLIEINAIAVLRDGQGQGT</sequence>
<dbReference type="PANTHER" id="PTHR11803">
    <property type="entry name" value="2-IMINOBUTANOATE/2-IMINOPROPANOATE DEAMINASE RIDA"/>
    <property type="match status" value="1"/>
</dbReference>
<dbReference type="Proteomes" id="UP000198420">
    <property type="component" value="Unassembled WGS sequence"/>
</dbReference>
<proteinExistence type="inferred from homology"/>
<dbReference type="Pfam" id="PF01042">
    <property type="entry name" value="Ribonuc_L-PSP"/>
    <property type="match status" value="1"/>
</dbReference>
<accession>A0A238XEL3</accession>